<feature type="compositionally biased region" description="Polar residues" evidence="1">
    <location>
        <begin position="79"/>
        <end position="88"/>
    </location>
</feature>
<dbReference type="AlphaFoldDB" id="A0A9W9LSN6"/>
<accession>A0A9W9LSN6</accession>
<evidence type="ECO:0000313" key="3">
    <source>
        <dbReference type="Proteomes" id="UP001146351"/>
    </source>
</evidence>
<feature type="compositionally biased region" description="Polar residues" evidence="1">
    <location>
        <begin position="1"/>
        <end position="19"/>
    </location>
</feature>
<sequence>MPTPLPSSFASAAAGNNQDPSRRGDGNAGGEWSRSRMNGATQTFRRPSVATSPAHTRDSSQPASASTMTSSAAYIPPHMSSNPLSSLRNGEARYPRTSS</sequence>
<name>A0A9W9LSN6_9EURO</name>
<evidence type="ECO:0000256" key="1">
    <source>
        <dbReference type="SAM" id="MobiDB-lite"/>
    </source>
</evidence>
<reference evidence="2" key="2">
    <citation type="journal article" date="2023" name="IMA Fungus">
        <title>Comparative genomic study of the Penicillium genus elucidates a diverse pangenome and 15 lateral gene transfer events.</title>
        <authorList>
            <person name="Petersen C."/>
            <person name="Sorensen T."/>
            <person name="Nielsen M.R."/>
            <person name="Sondergaard T.E."/>
            <person name="Sorensen J.L."/>
            <person name="Fitzpatrick D.A."/>
            <person name="Frisvad J.C."/>
            <person name="Nielsen K.L."/>
        </authorList>
    </citation>
    <scope>NUCLEOTIDE SEQUENCE</scope>
    <source>
        <strain evidence="2">IBT 21917</strain>
    </source>
</reference>
<protein>
    <submittedName>
        <fullName evidence="2">Uncharacterized protein</fullName>
    </submittedName>
</protein>
<keyword evidence="3" id="KW-1185">Reference proteome</keyword>
<feature type="compositionally biased region" description="Low complexity" evidence="1">
    <location>
        <begin position="59"/>
        <end position="73"/>
    </location>
</feature>
<dbReference type="OrthoDB" id="48509at2759"/>
<dbReference type="Proteomes" id="UP001146351">
    <property type="component" value="Unassembled WGS sequence"/>
</dbReference>
<comment type="caution">
    <text evidence="2">The sequence shown here is derived from an EMBL/GenBank/DDBJ whole genome shotgun (WGS) entry which is preliminary data.</text>
</comment>
<organism evidence="2 3">
    <name type="scientific">Penicillium capsulatum</name>
    <dbReference type="NCBI Taxonomy" id="69766"/>
    <lineage>
        <taxon>Eukaryota</taxon>
        <taxon>Fungi</taxon>
        <taxon>Dikarya</taxon>
        <taxon>Ascomycota</taxon>
        <taxon>Pezizomycotina</taxon>
        <taxon>Eurotiomycetes</taxon>
        <taxon>Eurotiomycetidae</taxon>
        <taxon>Eurotiales</taxon>
        <taxon>Aspergillaceae</taxon>
        <taxon>Penicillium</taxon>
    </lineage>
</organism>
<dbReference type="EMBL" id="JAPQKO010000003">
    <property type="protein sequence ID" value="KAJ5173408.1"/>
    <property type="molecule type" value="Genomic_DNA"/>
</dbReference>
<gene>
    <name evidence="2" type="ORF">N7492_006001</name>
</gene>
<feature type="region of interest" description="Disordered" evidence="1">
    <location>
        <begin position="1"/>
        <end position="99"/>
    </location>
</feature>
<evidence type="ECO:0000313" key="2">
    <source>
        <dbReference type="EMBL" id="KAJ5173408.1"/>
    </source>
</evidence>
<feature type="compositionally biased region" description="Polar residues" evidence="1">
    <location>
        <begin position="35"/>
        <end position="54"/>
    </location>
</feature>
<proteinExistence type="predicted"/>
<feature type="compositionally biased region" description="Basic and acidic residues" evidence="1">
    <location>
        <begin position="90"/>
        <end position="99"/>
    </location>
</feature>
<reference evidence="2" key="1">
    <citation type="submission" date="2022-11" db="EMBL/GenBank/DDBJ databases">
        <authorList>
            <person name="Petersen C."/>
        </authorList>
    </citation>
    <scope>NUCLEOTIDE SEQUENCE</scope>
    <source>
        <strain evidence="2">IBT 21917</strain>
    </source>
</reference>